<reference evidence="9" key="1">
    <citation type="submission" date="2021-12" db="EMBL/GenBank/DDBJ databases">
        <title>Prjna785345.</title>
        <authorList>
            <person name="Rujirawat T."/>
            <person name="Krajaejun T."/>
        </authorList>
    </citation>
    <scope>NUCLEOTIDE SEQUENCE</scope>
    <source>
        <strain evidence="9">Pi057C3</strain>
    </source>
</reference>
<dbReference type="PANTHER" id="PTHR42881">
    <property type="entry name" value="PROLYL ENDOPEPTIDASE"/>
    <property type="match status" value="1"/>
</dbReference>
<gene>
    <name evidence="9" type="ORF">P43SY_007473</name>
</gene>
<comment type="catalytic activity">
    <reaction evidence="1">
        <text>Hydrolysis of Pro-|-Xaa &gt;&gt; Ala-|-Xaa in oligopeptides.</text>
        <dbReference type="EC" id="3.4.21.26"/>
    </reaction>
</comment>
<dbReference type="EMBL" id="JAKCXM010000607">
    <property type="protein sequence ID" value="KAJ0392599.1"/>
    <property type="molecule type" value="Genomic_DNA"/>
</dbReference>
<dbReference type="EC" id="3.4.21.-" evidence="6"/>
<dbReference type="PROSITE" id="PS00708">
    <property type="entry name" value="PRO_ENDOPEP_SER"/>
    <property type="match status" value="1"/>
</dbReference>
<dbReference type="SUPFAM" id="SSF53474">
    <property type="entry name" value="alpha/beta-Hydrolases"/>
    <property type="match status" value="1"/>
</dbReference>
<evidence type="ECO:0000313" key="10">
    <source>
        <dbReference type="Proteomes" id="UP001209570"/>
    </source>
</evidence>
<keyword evidence="4 6" id="KW-0378">Hydrolase</keyword>
<dbReference type="InterPro" id="IPR051167">
    <property type="entry name" value="Prolyl_oligopep/macrocyclase"/>
</dbReference>
<dbReference type="GO" id="GO:0005829">
    <property type="term" value="C:cytosol"/>
    <property type="evidence" value="ECO:0007669"/>
    <property type="project" value="TreeGrafter"/>
</dbReference>
<dbReference type="FunFam" id="3.40.50.1820:FF:000005">
    <property type="entry name" value="Prolyl endopeptidase"/>
    <property type="match status" value="1"/>
</dbReference>
<sequence length="733" mass="81285">MALQYPSVRRSDVSEELHGVTVADPYRWLEDPDSEETQAFVAAQNKATHAVFEQVPYVEETKARITDLFNYEKYSCPVKHGGKYVFAKNDGLQNQSVLYIQDSLTSEPRVLLDPNALSTDGTAALGATGFSKAKLGDGKLYFAHGIARGGSDWQTIKVLSVHDNKVLEDTVEWVKFSSIAWTHDDKGFFYSRYPPPEKLANDGDAENSKRGTETDANVNHQIWYHAINTPQSQDKLVYAYPENPTYSVSAEVSDDGKTLLIYLNDGCKNANMVHLADLSTFAQFLSAPASQLIAVKKLVDNMDASYNYILNNGDEFYFSTNLDAPRERVIKADLASAQWPPAWHEVIAEQKDLIVLEGVYPVKGDLLILKLLKDVCHVLHVYNLQGVFQYEIALPTVGTVGIASKRSESEFFYHFISFLYPGSIFRVDLGDGNATPELFRETKVKGFDASLYEAHQVFYPSKDGTKIPMFLVKAKSAPKNGALPTYLYGYGGFNISLTPSFSVARLVFVQHFGGLLALPNLRGGGEYGEQWHQDGMLFKKQNVFDDFHGAAEYLIKEGYTNPAKIAIHGGSNGGLLVAACANQRPDLFRCAVGAVGVMDMLRFHKFTIGHAWRTDYGDPDVAADFHYLLKYSPVHNVPHADDERVKSLPNGGFPAVLLTTGDHDDRVVPLHSYKLIAELQHRLGNAPFQKNPLLIRIDTKAGHGAGKPTAKIIEESAEVYAFIAWNLGTKFTA</sequence>
<evidence type="ECO:0000313" key="9">
    <source>
        <dbReference type="EMBL" id="KAJ0392599.1"/>
    </source>
</evidence>
<comment type="similarity">
    <text evidence="2 6">Belongs to the peptidase S9A family.</text>
</comment>
<dbReference type="InterPro" id="IPR001375">
    <property type="entry name" value="Peptidase_S9_cat"/>
</dbReference>
<evidence type="ECO:0000256" key="5">
    <source>
        <dbReference type="ARBA" id="ARBA00022825"/>
    </source>
</evidence>
<dbReference type="FunFam" id="2.130.10.120:FF:000001">
    <property type="entry name" value="Prolyl endopeptidase"/>
    <property type="match status" value="1"/>
</dbReference>
<dbReference type="PANTHER" id="PTHR42881:SF2">
    <property type="entry name" value="PROLYL ENDOPEPTIDASE"/>
    <property type="match status" value="1"/>
</dbReference>
<dbReference type="Pfam" id="PF00326">
    <property type="entry name" value="Peptidase_S9"/>
    <property type="match status" value="1"/>
</dbReference>
<dbReference type="GO" id="GO:0070012">
    <property type="term" value="F:oligopeptidase activity"/>
    <property type="evidence" value="ECO:0007669"/>
    <property type="project" value="TreeGrafter"/>
</dbReference>
<dbReference type="InterPro" id="IPR002470">
    <property type="entry name" value="Peptidase_S9A"/>
</dbReference>
<protein>
    <recommendedName>
        <fullName evidence="6">Prolyl endopeptidase</fullName>
        <ecNumber evidence="6">3.4.21.-</ecNumber>
    </recommendedName>
</protein>
<dbReference type="AlphaFoldDB" id="A0AAD5L9I0"/>
<keyword evidence="5 6" id="KW-0720">Serine protease</keyword>
<proteinExistence type="inferred from homology"/>
<comment type="caution">
    <text evidence="9">The sequence shown here is derived from an EMBL/GenBank/DDBJ whole genome shotgun (WGS) entry which is preliminary data.</text>
</comment>
<accession>A0AAD5L9I0</accession>
<evidence type="ECO:0000256" key="1">
    <source>
        <dbReference type="ARBA" id="ARBA00001070"/>
    </source>
</evidence>
<dbReference type="Gene3D" id="3.40.50.1820">
    <property type="entry name" value="alpha/beta hydrolase"/>
    <property type="match status" value="1"/>
</dbReference>
<keyword evidence="10" id="KW-1185">Reference proteome</keyword>
<name>A0AAD5L9I0_PYTIN</name>
<feature type="domain" description="Peptidase S9 prolyl oligopeptidase catalytic" evidence="7">
    <location>
        <begin position="499"/>
        <end position="728"/>
    </location>
</feature>
<dbReference type="SUPFAM" id="SSF50993">
    <property type="entry name" value="Peptidase/esterase 'gauge' domain"/>
    <property type="match status" value="1"/>
</dbReference>
<dbReference type="InterPro" id="IPR023302">
    <property type="entry name" value="Pept_S9A_N"/>
</dbReference>
<evidence type="ECO:0000259" key="7">
    <source>
        <dbReference type="Pfam" id="PF00326"/>
    </source>
</evidence>
<evidence type="ECO:0000256" key="6">
    <source>
        <dbReference type="RuleBase" id="RU368024"/>
    </source>
</evidence>
<evidence type="ECO:0000259" key="8">
    <source>
        <dbReference type="Pfam" id="PF02897"/>
    </source>
</evidence>
<keyword evidence="3 6" id="KW-0645">Protease</keyword>
<feature type="domain" description="Peptidase S9A N-terminal" evidence="8">
    <location>
        <begin position="8"/>
        <end position="436"/>
    </location>
</feature>
<dbReference type="GO" id="GO:0006508">
    <property type="term" value="P:proteolysis"/>
    <property type="evidence" value="ECO:0007669"/>
    <property type="project" value="UniProtKB-KW"/>
</dbReference>
<evidence type="ECO:0000256" key="4">
    <source>
        <dbReference type="ARBA" id="ARBA00022801"/>
    </source>
</evidence>
<evidence type="ECO:0000256" key="3">
    <source>
        <dbReference type="ARBA" id="ARBA00022670"/>
    </source>
</evidence>
<dbReference type="GO" id="GO:0004252">
    <property type="term" value="F:serine-type endopeptidase activity"/>
    <property type="evidence" value="ECO:0007669"/>
    <property type="project" value="UniProtKB-UniRule"/>
</dbReference>
<dbReference type="Gene3D" id="2.130.10.120">
    <property type="entry name" value="Prolyl oligopeptidase, N-terminal domain"/>
    <property type="match status" value="1"/>
</dbReference>
<dbReference type="PRINTS" id="PR00862">
    <property type="entry name" value="PROLIGOPTASE"/>
</dbReference>
<dbReference type="InterPro" id="IPR002471">
    <property type="entry name" value="Pept_S9_AS"/>
</dbReference>
<organism evidence="9 10">
    <name type="scientific">Pythium insidiosum</name>
    <name type="common">Pythiosis disease agent</name>
    <dbReference type="NCBI Taxonomy" id="114742"/>
    <lineage>
        <taxon>Eukaryota</taxon>
        <taxon>Sar</taxon>
        <taxon>Stramenopiles</taxon>
        <taxon>Oomycota</taxon>
        <taxon>Peronosporomycetes</taxon>
        <taxon>Pythiales</taxon>
        <taxon>Pythiaceae</taxon>
        <taxon>Pythium</taxon>
    </lineage>
</organism>
<evidence type="ECO:0000256" key="2">
    <source>
        <dbReference type="ARBA" id="ARBA00005228"/>
    </source>
</evidence>
<dbReference type="Pfam" id="PF02897">
    <property type="entry name" value="Peptidase_S9_N"/>
    <property type="match status" value="1"/>
</dbReference>
<dbReference type="InterPro" id="IPR029058">
    <property type="entry name" value="AB_hydrolase_fold"/>
</dbReference>
<dbReference type="Proteomes" id="UP001209570">
    <property type="component" value="Unassembled WGS sequence"/>
</dbReference>